<dbReference type="EMBL" id="JANCMU010000001">
    <property type="protein sequence ID" value="MDG4945610.1"/>
    <property type="molecule type" value="Genomic_DNA"/>
</dbReference>
<dbReference type="RefSeq" id="WP_304420183.1">
    <property type="nucleotide sequence ID" value="NZ_JANCMU010000001.1"/>
</dbReference>
<organism evidence="1 2">
    <name type="scientific">Profundicola chukchiensis</name>
    <dbReference type="NCBI Taxonomy" id="2961959"/>
    <lineage>
        <taxon>Bacteria</taxon>
        <taxon>Pseudomonadati</taxon>
        <taxon>Bacteroidota</taxon>
        <taxon>Flavobacteriia</taxon>
        <taxon>Flavobacteriales</taxon>
        <taxon>Weeksellaceae</taxon>
        <taxon>Profundicola</taxon>
    </lineage>
</organism>
<reference evidence="1" key="1">
    <citation type="submission" date="2022-07" db="EMBL/GenBank/DDBJ databases">
        <title>Description and genome-wide analysis of Profundicola chukchiensis gen. nov., sp. nov., marine bacteria isolated from bottom sediments of the Chukchi Sea.</title>
        <authorList>
            <person name="Romanenko L."/>
            <person name="Otstavnykh N."/>
            <person name="Kurilenko V."/>
            <person name="Eremeev V."/>
            <person name="Velansky P."/>
            <person name="Mikhailov V."/>
            <person name="Isaeva M."/>
        </authorList>
    </citation>
    <scope>NUCLEOTIDE SEQUENCE</scope>
    <source>
        <strain evidence="1">KMM 9713</strain>
    </source>
</reference>
<evidence type="ECO:0000313" key="2">
    <source>
        <dbReference type="Proteomes" id="UP001152599"/>
    </source>
</evidence>
<protein>
    <submittedName>
        <fullName evidence="1">Uncharacterized protein</fullName>
    </submittedName>
</protein>
<comment type="caution">
    <text evidence="1">The sequence shown here is derived from an EMBL/GenBank/DDBJ whole genome shotgun (WGS) entry which is preliminary data.</text>
</comment>
<name>A0A9X4MXZ9_9FLAO</name>
<dbReference type="AlphaFoldDB" id="A0A9X4MXZ9"/>
<sequence length="325" mass="38708">MAEKQQLIEAIKNLDFNLLHELLDDDRSYMNVTKSLFLETLEKNIRKYPKLTAYEEVIEGSCGNCFRGFKGYKFRAKNCPSLSLLFYEENGEVIDLFLCDNFITCQDHEDEYIISFSFFDDQEVDFQPTLEHMINVQNVDKAMEDFYSLADKQNLNPKDIILWIRRHIDLIRKLKLDNFFTRNKYLAFTELKRTYFKISSIEEIYEKNELAKQALADFEKIDKNDEKSVVKWLLQNQDFSTYFLEETEGWKNTGFRTLSLEIDLVIDCSDCMGNFLLIDLHRTLESGLMEKYQPSDEYYEKHKRGIECTLEAHLRLHNKYLDLFE</sequence>
<accession>A0A9X4MXZ9</accession>
<gene>
    <name evidence="1" type="ORF">NMK71_04220</name>
</gene>
<keyword evidence="2" id="KW-1185">Reference proteome</keyword>
<dbReference type="Proteomes" id="UP001152599">
    <property type="component" value="Unassembled WGS sequence"/>
</dbReference>
<evidence type="ECO:0000313" key="1">
    <source>
        <dbReference type="EMBL" id="MDG4945610.1"/>
    </source>
</evidence>
<proteinExistence type="predicted"/>